<dbReference type="AlphaFoldDB" id="A0A6J6L8J0"/>
<name>A0A6J6L8J0_9ZZZZ</name>
<organism evidence="1">
    <name type="scientific">freshwater metagenome</name>
    <dbReference type="NCBI Taxonomy" id="449393"/>
    <lineage>
        <taxon>unclassified sequences</taxon>
        <taxon>metagenomes</taxon>
        <taxon>ecological metagenomes</taxon>
    </lineage>
</organism>
<dbReference type="EMBL" id="CAFBOE010000054">
    <property type="protein sequence ID" value="CAB4975527.1"/>
    <property type="molecule type" value="Genomic_DNA"/>
</dbReference>
<sequence>MIKRFQACLVSLTLCFSLLPTFLATSQGAELTTCGGGGATNRLDPPLNPNGQLSNGMALGSTSLTGFKASKASPSSVYATWDDWNPGNVGALSTYYLYASSDGGVTWSCARSYAHSAQINGMSAGVEIRAILLASKGDTWAKSAVIRVPIVNAPTQICIPNSYEFRIEYISALKAYFVVMMPSAPNFVNLSDPKLTDQEKTAYEMNNYQLQQAQFLHYTFEASIDNWKSKVIAKSQLGATEYSLGDGAWIKPLSPTALHQFRAIPLTSKYSSSQTTAGCPTRTSSVYPVEKKPDPCAVSVLDPKCKQDVVAGENAETSVKPTPKATVKTSTKTTSIICVSGASKATISGKNPKCPPGYKKKS</sequence>
<accession>A0A6J6L8J0</accession>
<dbReference type="EMBL" id="CAEZWS010000007">
    <property type="protein sequence ID" value="CAB4657972.1"/>
    <property type="molecule type" value="Genomic_DNA"/>
</dbReference>
<evidence type="ECO:0000313" key="1">
    <source>
        <dbReference type="EMBL" id="CAB4657972.1"/>
    </source>
</evidence>
<reference evidence="1" key="1">
    <citation type="submission" date="2020-05" db="EMBL/GenBank/DDBJ databases">
        <authorList>
            <person name="Chiriac C."/>
            <person name="Salcher M."/>
            <person name="Ghai R."/>
            <person name="Kavagutti S V."/>
        </authorList>
    </citation>
    <scope>NUCLEOTIDE SEQUENCE</scope>
</reference>
<evidence type="ECO:0000313" key="2">
    <source>
        <dbReference type="EMBL" id="CAB4975527.1"/>
    </source>
</evidence>
<gene>
    <name evidence="1" type="ORF">UFOPK2288_00237</name>
    <name evidence="2" type="ORF">UFOPK3916_00712</name>
</gene>
<protein>
    <submittedName>
        <fullName evidence="1">Unannotated protein</fullName>
    </submittedName>
</protein>
<proteinExistence type="predicted"/>